<protein>
    <submittedName>
        <fullName evidence="1">Uncharacterized protein</fullName>
    </submittedName>
</protein>
<evidence type="ECO:0000313" key="2">
    <source>
        <dbReference type="Proteomes" id="UP001205843"/>
    </source>
</evidence>
<proteinExistence type="predicted"/>
<dbReference type="AlphaFoldDB" id="A0AAE3G5H2"/>
<reference evidence="1" key="1">
    <citation type="submission" date="2022-03" db="EMBL/GenBank/DDBJ databases">
        <title>Genomic Encyclopedia of Type Strains, Phase III (KMG-III): the genomes of soil and plant-associated and newly described type strains.</title>
        <authorList>
            <person name="Whitman W."/>
        </authorList>
    </citation>
    <scope>NUCLEOTIDE SEQUENCE</scope>
    <source>
        <strain evidence="1">ANL 6-2</strain>
    </source>
</reference>
<gene>
    <name evidence="1" type="ORF">J2T57_001319</name>
</gene>
<dbReference type="Proteomes" id="UP001205843">
    <property type="component" value="Unassembled WGS sequence"/>
</dbReference>
<keyword evidence="2" id="KW-1185">Reference proteome</keyword>
<comment type="caution">
    <text evidence="1">The sequence shown here is derived from an EMBL/GenBank/DDBJ whole genome shotgun (WGS) entry which is preliminary data.</text>
</comment>
<accession>A0AAE3G5H2</accession>
<name>A0AAE3G5H2_9GAMM</name>
<organism evidence="1 2">
    <name type="scientific">Natronocella acetinitrilica</name>
    <dbReference type="NCBI Taxonomy" id="414046"/>
    <lineage>
        <taxon>Bacteria</taxon>
        <taxon>Pseudomonadati</taxon>
        <taxon>Pseudomonadota</taxon>
        <taxon>Gammaproteobacteria</taxon>
        <taxon>Chromatiales</taxon>
        <taxon>Ectothiorhodospiraceae</taxon>
        <taxon>Natronocella</taxon>
    </lineage>
</organism>
<dbReference type="RefSeq" id="WP_253476029.1">
    <property type="nucleotide sequence ID" value="NZ_JALJXV010000003.1"/>
</dbReference>
<sequence>MAQVLRGQYLQAFESLRAHRDPGSAAARRGEAYNRALRAHLLDCQVRRQPLAMAALEAYCVELVEAVERAERLGPEGEERLSPPRLYAALEMAQYNPEVHARAPGEGSDFVLRMLIPDAELSRAEITCLAAALSASHEAAYQALSLVAIRLRMSRAPRAERIARLEALALREASRALSRALADQGLAQAPAPKTRRQRLRDWWLISGV</sequence>
<evidence type="ECO:0000313" key="1">
    <source>
        <dbReference type="EMBL" id="MCP1674217.1"/>
    </source>
</evidence>
<dbReference type="EMBL" id="JALJXV010000003">
    <property type="protein sequence ID" value="MCP1674217.1"/>
    <property type="molecule type" value="Genomic_DNA"/>
</dbReference>